<evidence type="ECO:0000313" key="10">
    <source>
        <dbReference type="Proteomes" id="UP000564644"/>
    </source>
</evidence>
<feature type="domain" description="SSD" evidence="8">
    <location>
        <begin position="589"/>
        <end position="717"/>
    </location>
</feature>
<dbReference type="InterPro" id="IPR050545">
    <property type="entry name" value="Mycobact_MmpL"/>
</dbReference>
<evidence type="ECO:0000256" key="4">
    <source>
        <dbReference type="ARBA" id="ARBA00022692"/>
    </source>
</evidence>
<organism evidence="9 10">
    <name type="scientific">Cohnella zeiphila</name>
    <dbReference type="NCBI Taxonomy" id="2761120"/>
    <lineage>
        <taxon>Bacteria</taxon>
        <taxon>Bacillati</taxon>
        <taxon>Bacillota</taxon>
        <taxon>Bacilli</taxon>
        <taxon>Bacillales</taxon>
        <taxon>Paenibacillaceae</taxon>
        <taxon>Cohnella</taxon>
    </lineage>
</organism>
<feature type="domain" description="SSD" evidence="8">
    <location>
        <begin position="260"/>
        <end position="355"/>
    </location>
</feature>
<evidence type="ECO:0000256" key="7">
    <source>
        <dbReference type="SAM" id="Phobius"/>
    </source>
</evidence>
<dbReference type="InterPro" id="IPR000731">
    <property type="entry name" value="SSD"/>
</dbReference>
<proteinExistence type="inferred from homology"/>
<dbReference type="InterPro" id="IPR004869">
    <property type="entry name" value="MMPL_dom"/>
</dbReference>
<dbReference type="RefSeq" id="WP_185127428.1">
    <property type="nucleotide sequence ID" value="NZ_JACJVO010000002.1"/>
</dbReference>
<dbReference type="GO" id="GO:0005886">
    <property type="term" value="C:plasma membrane"/>
    <property type="evidence" value="ECO:0007669"/>
    <property type="project" value="UniProtKB-SubCell"/>
</dbReference>
<evidence type="ECO:0000256" key="6">
    <source>
        <dbReference type="ARBA" id="ARBA00023136"/>
    </source>
</evidence>
<feature type="transmembrane region" description="Helical" evidence="7">
    <location>
        <begin position="622"/>
        <end position="644"/>
    </location>
</feature>
<dbReference type="PROSITE" id="PS50156">
    <property type="entry name" value="SSD"/>
    <property type="match status" value="2"/>
</dbReference>
<comment type="subcellular location">
    <subcellularLocation>
        <location evidence="1">Cell membrane</location>
        <topology evidence="1">Multi-pass membrane protein</topology>
    </subcellularLocation>
</comment>
<dbReference type="EMBL" id="JACJVO010000002">
    <property type="protein sequence ID" value="MBB6729768.1"/>
    <property type="molecule type" value="Genomic_DNA"/>
</dbReference>
<feature type="transmembrane region" description="Helical" evidence="7">
    <location>
        <begin position="225"/>
        <end position="246"/>
    </location>
</feature>
<feature type="transmembrane region" description="Helical" evidence="7">
    <location>
        <begin position="334"/>
        <end position="357"/>
    </location>
</feature>
<reference evidence="9 10" key="1">
    <citation type="submission" date="2020-08" db="EMBL/GenBank/DDBJ databases">
        <title>Cohnella phylogeny.</title>
        <authorList>
            <person name="Dunlap C."/>
        </authorList>
    </citation>
    <scope>NUCLEOTIDE SEQUENCE [LARGE SCALE GENOMIC DNA]</scope>
    <source>
        <strain evidence="9 10">CBP 2801</strain>
    </source>
</reference>
<keyword evidence="6 7" id="KW-0472">Membrane</keyword>
<dbReference type="PANTHER" id="PTHR33406">
    <property type="entry name" value="MEMBRANE PROTEIN MJ1562-RELATED"/>
    <property type="match status" value="1"/>
</dbReference>
<dbReference type="Pfam" id="PF03176">
    <property type="entry name" value="MMPL"/>
    <property type="match status" value="2"/>
</dbReference>
<feature type="transmembrane region" description="Helical" evidence="7">
    <location>
        <begin position="292"/>
        <end position="322"/>
    </location>
</feature>
<dbReference type="AlphaFoldDB" id="A0A7X0SL79"/>
<evidence type="ECO:0000256" key="3">
    <source>
        <dbReference type="ARBA" id="ARBA00022475"/>
    </source>
</evidence>
<accession>A0A7X0SL79</accession>
<keyword evidence="10" id="KW-1185">Reference proteome</keyword>
<evidence type="ECO:0000313" key="9">
    <source>
        <dbReference type="EMBL" id="MBB6729768.1"/>
    </source>
</evidence>
<gene>
    <name evidence="9" type="ORF">H7C18_02520</name>
</gene>
<keyword evidence="5 7" id="KW-1133">Transmembrane helix</keyword>
<feature type="transmembrane region" description="Helical" evidence="7">
    <location>
        <begin position="692"/>
        <end position="720"/>
    </location>
</feature>
<feature type="transmembrane region" description="Helical" evidence="7">
    <location>
        <begin position="200"/>
        <end position="218"/>
    </location>
</feature>
<feature type="transmembrane region" description="Helical" evidence="7">
    <location>
        <begin position="562"/>
        <end position="579"/>
    </location>
</feature>
<feature type="transmembrane region" description="Helical" evidence="7">
    <location>
        <begin position="665"/>
        <end position="686"/>
    </location>
</feature>
<evidence type="ECO:0000259" key="8">
    <source>
        <dbReference type="PROSITE" id="PS50156"/>
    </source>
</evidence>
<dbReference type="Proteomes" id="UP000564644">
    <property type="component" value="Unassembled WGS sequence"/>
</dbReference>
<dbReference type="PANTHER" id="PTHR33406:SF6">
    <property type="entry name" value="MEMBRANE PROTEIN YDGH-RELATED"/>
    <property type="match status" value="1"/>
</dbReference>
<comment type="caution">
    <text evidence="9">The sequence shown here is derived from an EMBL/GenBank/DDBJ whole genome shotgun (WGS) entry which is preliminary data.</text>
</comment>
<dbReference type="Gene3D" id="1.20.1640.10">
    <property type="entry name" value="Multidrug efflux transporter AcrB transmembrane domain"/>
    <property type="match status" value="2"/>
</dbReference>
<evidence type="ECO:0000256" key="5">
    <source>
        <dbReference type="ARBA" id="ARBA00022989"/>
    </source>
</evidence>
<feature type="transmembrane region" description="Helical" evidence="7">
    <location>
        <begin position="586"/>
        <end position="610"/>
    </location>
</feature>
<evidence type="ECO:0000256" key="2">
    <source>
        <dbReference type="ARBA" id="ARBA00010157"/>
    </source>
</evidence>
<comment type="similarity">
    <text evidence="2">Belongs to the resistance-nodulation-cell division (RND) (TC 2.A.6) family. MmpL subfamily.</text>
</comment>
<feature type="transmembrane region" description="Helical" evidence="7">
    <location>
        <begin position="258"/>
        <end position="280"/>
    </location>
</feature>
<sequence>MGRNNLLGKWVAGPRGRWITLLVWLLAAGLLSALLPSENGQEDNGAANLSASKPSVQAAAVAYEEFEGGADLPALLVWHRGSGLTDSDLRNIQELSAALTASPVPHQTGVPPLQQLPLESLKAQLSKDGTTLVTAVLFDPKADADGLKKGVDQLRKQTGERFGQDPFAAGADASDGLSARVTGPVGIRIDATGLFQNADFTLLMATVLIVLILLLLIYRSPILAFIPLVAVGIAYGVAGPILGWMAGEGWIVVDSQSISIMTVLLFGAGTDYCLFLIARFRQLLKKEQSRSAALRAALSGSSGAIAMSGFTVVLALFSLLLAQYGAYRRFAVPFAIAILVMAAASLTLVPALLAVIGRASFWPFVPRTPAERAERAARQGKPAPAPGKERRGWIGSLVVRRPWTIVLVSVLVLGALAAASTQIRFTYDLLSSFPKDMSSREGFELIGDKFSPGELAPAKVMVDSQGKDVSKLADDLRSQDYVSQVGEPAKGRIHSDIVSLDVQFAMNPYSAEAMDRIPDLRRAAEDALSQAGVKDAAEHVWIGGQTAEQYDNKTTGDRDTRVVIPVVIGLIALLLLLYLRSITATVYLVLTVILSYFSALGLGWLVVHYALGADAIQGAIPLYSFVFLVALGEDYNIFMISSIWRKSRRMPLRQAIQEGVGETGSVITSAGLILAGTFAVLASMPIQVLVQFGIITAIGVLLDTFVVRPFLVPAITALLGRRAFWPGKVREPSGDRANG</sequence>
<keyword evidence="4 7" id="KW-0812">Transmembrane</keyword>
<feature type="transmembrane region" description="Helical" evidence="7">
    <location>
        <begin position="403"/>
        <end position="425"/>
    </location>
</feature>
<name>A0A7X0SL79_9BACL</name>
<protein>
    <submittedName>
        <fullName evidence="9">MMPL family transporter</fullName>
    </submittedName>
</protein>
<evidence type="ECO:0000256" key="1">
    <source>
        <dbReference type="ARBA" id="ARBA00004651"/>
    </source>
</evidence>
<dbReference type="SUPFAM" id="SSF82866">
    <property type="entry name" value="Multidrug efflux transporter AcrB transmembrane domain"/>
    <property type="match status" value="2"/>
</dbReference>
<keyword evidence="3" id="KW-1003">Cell membrane</keyword>